<evidence type="ECO:0000256" key="1">
    <source>
        <dbReference type="SAM" id="MobiDB-lite"/>
    </source>
</evidence>
<reference evidence="3 4" key="1">
    <citation type="submission" date="2014-08" db="EMBL/GenBank/DDBJ databases">
        <title>Complete genome sequence of Corynebacterium aquilae S-613T(T) (=DSM 44791(T)), isolated from the choana of a healthy golden eagle.</title>
        <authorList>
            <person name="Ruckert C."/>
            <person name="Albersmeier A."/>
            <person name="Winkler A."/>
            <person name="Kalinowski J."/>
        </authorList>
    </citation>
    <scope>NUCLEOTIDE SEQUENCE [LARGE SCALE GENOMIC DNA]</scope>
    <source>
        <strain evidence="3 4">S-613</strain>
    </source>
</reference>
<feature type="transmembrane region" description="Helical" evidence="2">
    <location>
        <begin position="174"/>
        <end position="197"/>
    </location>
</feature>
<feature type="transmembrane region" description="Helical" evidence="2">
    <location>
        <begin position="539"/>
        <end position="557"/>
    </location>
</feature>
<protein>
    <submittedName>
        <fullName evidence="3">Uncharacterized protein</fullName>
    </submittedName>
</protein>
<feature type="transmembrane region" description="Helical" evidence="2">
    <location>
        <begin position="84"/>
        <end position="105"/>
    </location>
</feature>
<keyword evidence="2" id="KW-0812">Transmembrane</keyword>
<feature type="transmembrane region" description="Helical" evidence="2">
    <location>
        <begin position="390"/>
        <end position="408"/>
    </location>
</feature>
<sequence length="648" mass="70235">MEDLEQQERTFPFSLRYLTDRAFLIHVVMAWVALFAVLPALLLVVPYLPFPHHPALVSTFIIGTGWFLYSFDETTHKKAITASLLGWIALTLWREIQFHFIPSVAVLAPGLSPGVAAAVDVTSAVLFTFLITAVVAVPLAAAGLLMIHSSVDTPVPLEPGSVILRSVTVSEVKAFLLTATVLVVFSFSALVLMLALLPDWVSFSLYFDLALVGVAFAFALRRLSWWVFGIVAVVGTTVSMIFLLSDLDLLSDTALSLLFLLELPINVAAVTGVAGVFAYAFGAHRGREASLANPYTSDNPPRNVLNSSGAGEMLISEDDSAFDTIRLRVFVGSPGFYVALVLLIVTVSISYGGLSNLIVTMPTNTAAIGAMVMVSMGVLAHIPQLTRIKTLIAATLTCVVIEAAWIAWGQALADKLDSFGELKLADNMLFMLFVTILPVALGIGVGALLALLLPVTKVVSVAVSPNRAEDSYRLCPSYQPFMTPWMVRAIGSGLVVFVVVCFLKYLPWTSQTTVAVPSGFSFGMAVVLMWVLRRAHRRTYALFLAGGVVMLVCQIFIDYHSLEGYLTYLMLFLTPLPWIVVWAGLMGLLAFGLRSRYPEMDFSVAEPVVTDEFFHIIDDESDSDSSSIAKADSGQPPSDIERATPDTV</sequence>
<feature type="transmembrane region" description="Helical" evidence="2">
    <location>
        <begin position="125"/>
        <end position="147"/>
    </location>
</feature>
<feature type="transmembrane region" description="Helical" evidence="2">
    <location>
        <begin position="257"/>
        <end position="281"/>
    </location>
</feature>
<accession>A0A1L7CEW7</accession>
<evidence type="ECO:0000313" key="4">
    <source>
        <dbReference type="Proteomes" id="UP000185478"/>
    </source>
</evidence>
<feature type="transmembrane region" description="Helical" evidence="2">
    <location>
        <begin position="569"/>
        <end position="593"/>
    </location>
</feature>
<keyword evidence="2" id="KW-0472">Membrane</keyword>
<feature type="transmembrane region" description="Helical" evidence="2">
    <location>
        <begin position="54"/>
        <end position="72"/>
    </location>
</feature>
<feature type="transmembrane region" description="Helical" evidence="2">
    <location>
        <begin position="23"/>
        <end position="48"/>
    </location>
</feature>
<proteinExistence type="predicted"/>
<feature type="transmembrane region" description="Helical" evidence="2">
    <location>
        <begin position="335"/>
        <end position="354"/>
    </location>
</feature>
<feature type="transmembrane region" description="Helical" evidence="2">
    <location>
        <begin position="428"/>
        <end position="453"/>
    </location>
</feature>
<dbReference type="Proteomes" id="UP000185478">
    <property type="component" value="Chromosome"/>
</dbReference>
<dbReference type="EMBL" id="CP009245">
    <property type="protein sequence ID" value="APT84420.1"/>
    <property type="molecule type" value="Genomic_DNA"/>
</dbReference>
<feature type="transmembrane region" description="Helical" evidence="2">
    <location>
        <begin position="225"/>
        <end position="245"/>
    </location>
</feature>
<keyword evidence="2" id="KW-1133">Transmembrane helix</keyword>
<dbReference type="KEGG" id="caqu:CAQU_04325"/>
<feature type="compositionally biased region" description="Low complexity" evidence="1">
    <location>
        <begin position="624"/>
        <end position="633"/>
    </location>
</feature>
<feature type="transmembrane region" description="Helical" evidence="2">
    <location>
        <begin position="366"/>
        <end position="383"/>
    </location>
</feature>
<feature type="transmembrane region" description="Helical" evidence="2">
    <location>
        <begin position="203"/>
        <end position="220"/>
    </location>
</feature>
<evidence type="ECO:0000313" key="3">
    <source>
        <dbReference type="EMBL" id="APT84420.1"/>
    </source>
</evidence>
<feature type="compositionally biased region" description="Basic and acidic residues" evidence="1">
    <location>
        <begin position="639"/>
        <end position="648"/>
    </location>
</feature>
<evidence type="ECO:0000256" key="2">
    <source>
        <dbReference type="SAM" id="Phobius"/>
    </source>
</evidence>
<feature type="transmembrane region" description="Helical" evidence="2">
    <location>
        <begin position="485"/>
        <end position="506"/>
    </location>
</feature>
<keyword evidence="4" id="KW-1185">Reference proteome</keyword>
<feature type="transmembrane region" description="Helical" evidence="2">
    <location>
        <begin position="512"/>
        <end position="532"/>
    </location>
</feature>
<feature type="region of interest" description="Disordered" evidence="1">
    <location>
        <begin position="620"/>
        <end position="648"/>
    </location>
</feature>
<gene>
    <name evidence="3" type="ORF">CAQU_04325</name>
</gene>
<organism evidence="3 4">
    <name type="scientific">Corynebacterium aquilae DSM 44791</name>
    <dbReference type="NCBI Taxonomy" id="1431546"/>
    <lineage>
        <taxon>Bacteria</taxon>
        <taxon>Bacillati</taxon>
        <taxon>Actinomycetota</taxon>
        <taxon>Actinomycetes</taxon>
        <taxon>Mycobacteriales</taxon>
        <taxon>Corynebacteriaceae</taxon>
        <taxon>Corynebacterium</taxon>
    </lineage>
</organism>
<name>A0A1L7CEW7_9CORY</name>
<dbReference type="AlphaFoldDB" id="A0A1L7CEW7"/>